<dbReference type="CDD" id="cd00782">
    <property type="entry name" value="MutL_Trans"/>
    <property type="match status" value="1"/>
</dbReference>
<dbReference type="GO" id="GO:0030983">
    <property type="term" value="F:mismatched DNA binding"/>
    <property type="evidence" value="ECO:0007669"/>
    <property type="project" value="InterPro"/>
</dbReference>
<organism evidence="7 8">
    <name type="scientific">Methanoliparum thermophilum</name>
    <dbReference type="NCBI Taxonomy" id="2491083"/>
    <lineage>
        <taxon>Archaea</taxon>
        <taxon>Methanobacteriati</taxon>
        <taxon>Methanobacteriota</taxon>
        <taxon>Candidatus Methanoliparia</taxon>
        <taxon>Candidatus Methanoliparales</taxon>
        <taxon>Candidatus Methanoliparaceae</taxon>
        <taxon>Candidatus Methanoliparum</taxon>
    </lineage>
</organism>
<protein>
    <recommendedName>
        <fullName evidence="4">DNA mismatch repair protein MutL</fullName>
    </recommendedName>
</protein>
<dbReference type="GO" id="GO:0006298">
    <property type="term" value="P:mismatch repair"/>
    <property type="evidence" value="ECO:0007669"/>
    <property type="project" value="UniProtKB-UniRule"/>
</dbReference>
<dbReference type="CDD" id="cd16926">
    <property type="entry name" value="HATPase_MutL-MLH-PMS-like"/>
    <property type="match status" value="1"/>
</dbReference>
<feature type="domain" description="MutL C-terminal dimerisation" evidence="5">
    <location>
        <begin position="413"/>
        <end position="554"/>
    </location>
</feature>
<dbReference type="EMBL" id="RXIF01000004">
    <property type="protein sequence ID" value="RZN64885.1"/>
    <property type="molecule type" value="Genomic_DNA"/>
</dbReference>
<evidence type="ECO:0000259" key="5">
    <source>
        <dbReference type="SMART" id="SM00853"/>
    </source>
</evidence>
<name>A0A520KTJ2_METT2</name>
<dbReference type="Pfam" id="PF01119">
    <property type="entry name" value="DNA_mis_repair"/>
    <property type="match status" value="1"/>
</dbReference>
<accession>A0A520KTJ2</accession>
<dbReference type="Gene3D" id="3.30.1370.100">
    <property type="entry name" value="MutL, C-terminal domain, regulatory subdomain"/>
    <property type="match status" value="1"/>
</dbReference>
<dbReference type="FunFam" id="3.30.565.10:FF:000003">
    <property type="entry name" value="DNA mismatch repair endonuclease MutL"/>
    <property type="match status" value="1"/>
</dbReference>
<dbReference type="SUPFAM" id="SSF55874">
    <property type="entry name" value="ATPase domain of HSP90 chaperone/DNA topoisomerase II/histidine kinase"/>
    <property type="match status" value="1"/>
</dbReference>
<evidence type="ECO:0000313" key="7">
    <source>
        <dbReference type="EMBL" id="RZN64885.1"/>
    </source>
</evidence>
<dbReference type="InterPro" id="IPR014762">
    <property type="entry name" value="DNA_mismatch_repair_CS"/>
</dbReference>
<dbReference type="HAMAP" id="MF_00149">
    <property type="entry name" value="DNA_mis_repair"/>
    <property type="match status" value="1"/>
</dbReference>
<dbReference type="PROSITE" id="PS00058">
    <property type="entry name" value="DNA_MISMATCH_REPAIR_1"/>
    <property type="match status" value="1"/>
</dbReference>
<evidence type="ECO:0000313" key="8">
    <source>
        <dbReference type="Proteomes" id="UP000317158"/>
    </source>
</evidence>
<dbReference type="InterPro" id="IPR014790">
    <property type="entry name" value="MutL_C"/>
</dbReference>
<evidence type="ECO:0000259" key="6">
    <source>
        <dbReference type="SMART" id="SM01340"/>
    </source>
</evidence>
<proteinExistence type="inferred from homology"/>
<keyword evidence="7" id="KW-0540">Nuclease</keyword>
<dbReference type="Gene3D" id="3.30.230.10">
    <property type="match status" value="1"/>
</dbReference>
<dbReference type="GO" id="GO:0004519">
    <property type="term" value="F:endonuclease activity"/>
    <property type="evidence" value="ECO:0007669"/>
    <property type="project" value="UniProtKB-KW"/>
</dbReference>
<dbReference type="InterPro" id="IPR037198">
    <property type="entry name" value="MutL_C_sf"/>
</dbReference>
<keyword evidence="7" id="KW-0378">Hydrolase</keyword>
<evidence type="ECO:0000256" key="2">
    <source>
        <dbReference type="ARBA" id="ARBA00022763"/>
    </source>
</evidence>
<dbReference type="GO" id="GO:0005524">
    <property type="term" value="F:ATP binding"/>
    <property type="evidence" value="ECO:0007669"/>
    <property type="project" value="InterPro"/>
</dbReference>
<dbReference type="PANTHER" id="PTHR10073:SF12">
    <property type="entry name" value="DNA MISMATCH REPAIR PROTEIN MLH1"/>
    <property type="match status" value="1"/>
</dbReference>
<dbReference type="InterPro" id="IPR038973">
    <property type="entry name" value="MutL/Mlh/Pms-like"/>
</dbReference>
<evidence type="ECO:0000256" key="4">
    <source>
        <dbReference type="HAMAP-Rule" id="MF_00149"/>
    </source>
</evidence>
<comment type="function">
    <text evidence="4">This protein is involved in the repair of mismatches in DNA. It is required for dam-dependent methyl-directed DNA mismatch repair. May act as a 'molecular matchmaker', a protein that promotes the formation of a stable complex between two or more DNA-binding proteins in an ATP-dependent manner without itself being part of a final effector complex.</text>
</comment>
<dbReference type="InterPro" id="IPR014721">
    <property type="entry name" value="Ribsml_uS5_D2-typ_fold_subgr"/>
</dbReference>
<comment type="similarity">
    <text evidence="1 4">Belongs to the DNA mismatch repair MutL/HexB family.</text>
</comment>
<dbReference type="SMART" id="SM00853">
    <property type="entry name" value="MutL_C"/>
    <property type="match status" value="1"/>
</dbReference>
<feature type="domain" description="DNA mismatch repair protein S5" evidence="6">
    <location>
        <begin position="210"/>
        <end position="328"/>
    </location>
</feature>
<evidence type="ECO:0000256" key="1">
    <source>
        <dbReference type="ARBA" id="ARBA00006082"/>
    </source>
</evidence>
<reference evidence="7 8" key="1">
    <citation type="journal article" date="2019" name="Nat. Microbiol.">
        <title>Wide diversity of methane and short-chain alkane metabolisms in uncultured archaea.</title>
        <authorList>
            <person name="Borrel G."/>
            <person name="Adam P.S."/>
            <person name="McKay L.J."/>
            <person name="Chen L.X."/>
            <person name="Sierra-Garcia I.N."/>
            <person name="Sieber C.M."/>
            <person name="Letourneur Q."/>
            <person name="Ghozlane A."/>
            <person name="Andersen G.L."/>
            <person name="Li W.J."/>
            <person name="Hallam S.J."/>
            <person name="Muyzer G."/>
            <person name="de Oliveira V.M."/>
            <person name="Inskeep W.P."/>
            <person name="Banfield J.F."/>
            <person name="Gribaldo S."/>
        </authorList>
    </citation>
    <scope>NUCLEOTIDE SEQUENCE [LARGE SCALE GENOMIC DNA]</scope>
    <source>
        <strain evidence="7">NM1a</strain>
    </source>
</reference>
<dbReference type="GO" id="GO:0032300">
    <property type="term" value="C:mismatch repair complex"/>
    <property type="evidence" value="ECO:0007669"/>
    <property type="project" value="InterPro"/>
</dbReference>
<keyword evidence="2 4" id="KW-0227">DNA damage</keyword>
<dbReference type="SUPFAM" id="SSF54211">
    <property type="entry name" value="Ribosomal protein S5 domain 2-like"/>
    <property type="match status" value="1"/>
</dbReference>
<dbReference type="InterPro" id="IPR042120">
    <property type="entry name" value="MutL_C_dimsub"/>
</dbReference>
<dbReference type="Pfam" id="PF08676">
    <property type="entry name" value="MutL_C"/>
    <property type="match status" value="1"/>
</dbReference>
<evidence type="ECO:0000256" key="3">
    <source>
        <dbReference type="ARBA" id="ARBA00023204"/>
    </source>
</evidence>
<gene>
    <name evidence="4 7" type="primary">mutL</name>
    <name evidence="7" type="ORF">EF806_02215</name>
</gene>
<dbReference type="Proteomes" id="UP000317158">
    <property type="component" value="Unassembled WGS sequence"/>
</dbReference>
<dbReference type="AlphaFoldDB" id="A0A520KTJ2"/>
<dbReference type="SMART" id="SM01340">
    <property type="entry name" value="DNA_mis_repair"/>
    <property type="match status" value="1"/>
</dbReference>
<keyword evidence="3 4" id="KW-0234">DNA repair</keyword>
<dbReference type="InterPro" id="IPR020568">
    <property type="entry name" value="Ribosomal_Su5_D2-typ_SF"/>
</dbReference>
<dbReference type="InterPro" id="IPR002099">
    <property type="entry name" value="MutL/Mlh/PMS"/>
</dbReference>
<dbReference type="GO" id="GO:0140664">
    <property type="term" value="F:ATP-dependent DNA damage sensor activity"/>
    <property type="evidence" value="ECO:0007669"/>
    <property type="project" value="InterPro"/>
</dbReference>
<sequence length="598" mass="68115">MSKIKHLDQETIIKIAAGEVIERPSFVVKELIENSIDARATKIVIEVVDGGKQLIRVTDNGCGIEKEDLILAFDRYATSKISSFQDLSRIITFGFRGEALASIANVSGYVEAQTKVKNMQSGNRLVIKDGKMGEIEEIGCPIGTTIVVKDLFKNIPARKKYLKSSRAELSRIIDIVTRYAIINHQVSFELINKNKSIFKSVRSDRWEATLVNILGADTVKNLIPINFVSNDFKISGFTSRKNLTKINRDWIFIYVNSRPIISSSITNAVKEAYKGYILSNKYPISIIHLNIDPYLIDINVHPNKNTIRFYKEEEVIKRIKEAVLEAITKDHEMDLPEKTFNDLIKDNKTKLLDYANEEKTFLYSENKIVDSFISKPVSISDFIEGDTNQKSDAIDINFESSFLNIFNDTKIKILGQVLDTYIIIEGKNGIFLIDQHAADERIRYERLKTMRDSKQISQRLLVSVNIELSPREQIIFEDLKDILESIGFDIQHFGGRTYNVKSIPYSASKLNDSPSIYSFLKDLFTLSRSSYPEIEDEAIKLISCRGSIKSGDKISKVEMLNLLKELSKCRNPMICPHGRPTIIKISSYQLEKMFQRLG</sequence>
<dbReference type="InterPro" id="IPR036890">
    <property type="entry name" value="HATPase_C_sf"/>
</dbReference>
<dbReference type="InterPro" id="IPR020667">
    <property type="entry name" value="DNA_mismatch_repair_MutL"/>
</dbReference>
<dbReference type="GO" id="GO:0016887">
    <property type="term" value="F:ATP hydrolysis activity"/>
    <property type="evidence" value="ECO:0007669"/>
    <property type="project" value="InterPro"/>
</dbReference>
<dbReference type="InterPro" id="IPR013507">
    <property type="entry name" value="DNA_mismatch_S5_2-like"/>
</dbReference>
<keyword evidence="7" id="KW-0255">Endonuclease</keyword>
<dbReference type="Pfam" id="PF13589">
    <property type="entry name" value="HATPase_c_3"/>
    <property type="match status" value="1"/>
</dbReference>
<dbReference type="NCBIfam" id="TIGR00585">
    <property type="entry name" value="mutl"/>
    <property type="match status" value="1"/>
</dbReference>
<dbReference type="Gene3D" id="3.30.565.10">
    <property type="entry name" value="Histidine kinase-like ATPase, C-terminal domain"/>
    <property type="match status" value="1"/>
</dbReference>
<dbReference type="PANTHER" id="PTHR10073">
    <property type="entry name" value="DNA MISMATCH REPAIR PROTEIN MLH, PMS, MUTL"/>
    <property type="match status" value="1"/>
</dbReference>
<dbReference type="Gene3D" id="3.30.1540.20">
    <property type="entry name" value="MutL, C-terminal domain, dimerisation subdomain"/>
    <property type="match status" value="1"/>
</dbReference>
<dbReference type="SUPFAM" id="SSF118116">
    <property type="entry name" value="DNA mismatch repair protein MutL"/>
    <property type="match status" value="1"/>
</dbReference>
<comment type="caution">
    <text evidence="7">The sequence shown here is derived from an EMBL/GenBank/DDBJ whole genome shotgun (WGS) entry which is preliminary data.</text>
</comment>
<dbReference type="InterPro" id="IPR042121">
    <property type="entry name" value="MutL_C_regsub"/>
</dbReference>